<keyword evidence="1" id="KW-0812">Transmembrane</keyword>
<sequence>MLLSVIIPAYKKQGTIATDVTSIYKTLKKTRYKFEIIVIEDGRLDNTYEIFTTYLKDNPELSHHIKFYSYKENHGKGYALRYGMARANGDLILFIDAGMDINPNGISILVEHLQWYDADIVVASKRHPASKTYMPPMRRLYSWGYYFIVKLLFGLEVSDTQTGLKVFKRAVLEDVLPRLLVKEYAIDIELLAVAYSLGYCKIYEAPVELHLGFDSDSKWSADLPLFFDPQIRLMLLDTLAVFYRLRFLNYYSDDSFRSWTYDSDLDLHINTGDVSYISSHRTPLYQPKLSQELLDNSLRFSVLIPTRSVTSHLLEALTYLQQQSYTNFEVLVMLDSFKQVPVTDSRITFISTGSISPGEKRNIGIKKSTGDILVLLDDDAYPSQDWLLHASRILANPYIYALGGPGITPTNVGLFERASGFVLASVLTSGGTKFRHLKSKRRYVDDYPSFNFFFRKSAMDHINGLSTEFWPGEDTILCLDLVEFYKRPFVYDPAPFVYHHRRPQILPHLKQISRYALTRGHFAVNFPQTSLRLQYFIPTLFILGLLGGPVLAYFISYLWFVYVGVVLLYLGGLVYESTRAYLHTKSLLVAFLVPFGIFLTNMVYGLYIALGLISAPKLRLRTIGLNGDYIGG</sequence>
<dbReference type="PANTHER" id="PTHR10859:SF91">
    <property type="entry name" value="DOLICHYL-PHOSPHATE BETA-GLUCOSYLTRANSFERASE"/>
    <property type="match status" value="1"/>
</dbReference>
<keyword evidence="1" id="KW-0472">Membrane</keyword>
<dbReference type="PANTHER" id="PTHR10859">
    <property type="entry name" value="GLYCOSYL TRANSFERASE"/>
    <property type="match status" value="1"/>
</dbReference>
<feature type="transmembrane region" description="Helical" evidence="1">
    <location>
        <begin position="535"/>
        <end position="554"/>
    </location>
</feature>
<reference evidence="3" key="2">
    <citation type="journal article" date="2021" name="Microbiome">
        <title>Successional dynamics and alternative stable states in a saline activated sludge microbial community over 9 years.</title>
        <authorList>
            <person name="Wang Y."/>
            <person name="Ye J."/>
            <person name="Ju F."/>
            <person name="Liu L."/>
            <person name="Boyd J.A."/>
            <person name="Deng Y."/>
            <person name="Parks D.H."/>
            <person name="Jiang X."/>
            <person name="Yin X."/>
            <person name="Woodcroft B.J."/>
            <person name="Tyson G.W."/>
            <person name="Hugenholtz P."/>
            <person name="Polz M.F."/>
            <person name="Zhang T."/>
        </authorList>
    </citation>
    <scope>NUCLEOTIDE SEQUENCE</scope>
    <source>
        <strain evidence="3">HKST-UBA79</strain>
    </source>
</reference>
<name>A0A955J1Z9_UNCKA</name>
<dbReference type="SUPFAM" id="SSF53448">
    <property type="entry name" value="Nucleotide-diphospho-sugar transferases"/>
    <property type="match status" value="2"/>
</dbReference>
<feature type="domain" description="Glycosyltransferase 2-like" evidence="2">
    <location>
        <begin position="301"/>
        <end position="461"/>
    </location>
</feature>
<keyword evidence="3" id="KW-0808">Transferase</keyword>
<evidence type="ECO:0000256" key="1">
    <source>
        <dbReference type="SAM" id="Phobius"/>
    </source>
</evidence>
<proteinExistence type="predicted"/>
<dbReference type="EC" id="2.4.-.-" evidence="3"/>
<dbReference type="EMBL" id="JAGQNX010000086">
    <property type="protein sequence ID" value="MCA9308433.1"/>
    <property type="molecule type" value="Genomic_DNA"/>
</dbReference>
<reference evidence="3" key="1">
    <citation type="submission" date="2020-04" db="EMBL/GenBank/DDBJ databases">
        <authorList>
            <person name="Zhang T."/>
        </authorList>
    </citation>
    <scope>NUCLEOTIDE SEQUENCE</scope>
    <source>
        <strain evidence="3">HKST-UBA79</strain>
    </source>
</reference>
<keyword evidence="3" id="KW-0328">Glycosyltransferase</keyword>
<gene>
    <name evidence="3" type="ORF">KC980_02895</name>
</gene>
<comment type="caution">
    <text evidence="3">The sequence shown here is derived from an EMBL/GenBank/DDBJ whole genome shotgun (WGS) entry which is preliminary data.</text>
</comment>
<feature type="transmembrane region" description="Helical" evidence="1">
    <location>
        <begin position="587"/>
        <end position="613"/>
    </location>
</feature>
<evidence type="ECO:0000313" key="3">
    <source>
        <dbReference type="EMBL" id="MCA9308433.1"/>
    </source>
</evidence>
<organism evidence="3 4">
    <name type="scientific">candidate division WWE3 bacterium</name>
    <dbReference type="NCBI Taxonomy" id="2053526"/>
    <lineage>
        <taxon>Bacteria</taxon>
        <taxon>Katanobacteria</taxon>
    </lineage>
</organism>
<dbReference type="InterPro" id="IPR029044">
    <property type="entry name" value="Nucleotide-diphossugar_trans"/>
</dbReference>
<dbReference type="Proteomes" id="UP000740557">
    <property type="component" value="Unassembled WGS sequence"/>
</dbReference>
<evidence type="ECO:0000259" key="2">
    <source>
        <dbReference type="Pfam" id="PF00535"/>
    </source>
</evidence>
<evidence type="ECO:0000313" key="4">
    <source>
        <dbReference type="Proteomes" id="UP000740557"/>
    </source>
</evidence>
<protein>
    <submittedName>
        <fullName evidence="3">Glycosyltransferase</fullName>
        <ecNumber evidence="3">2.4.-.-</ecNumber>
    </submittedName>
</protein>
<dbReference type="GO" id="GO:0006487">
    <property type="term" value="P:protein N-linked glycosylation"/>
    <property type="evidence" value="ECO:0007669"/>
    <property type="project" value="TreeGrafter"/>
</dbReference>
<dbReference type="InterPro" id="IPR001173">
    <property type="entry name" value="Glyco_trans_2-like"/>
</dbReference>
<dbReference type="Pfam" id="PF00535">
    <property type="entry name" value="Glycos_transf_2"/>
    <property type="match status" value="2"/>
</dbReference>
<dbReference type="GO" id="GO:0016757">
    <property type="term" value="F:glycosyltransferase activity"/>
    <property type="evidence" value="ECO:0007669"/>
    <property type="project" value="UniProtKB-KW"/>
</dbReference>
<dbReference type="AlphaFoldDB" id="A0A955J1Z9"/>
<feature type="domain" description="Glycosyltransferase 2-like" evidence="2">
    <location>
        <begin position="4"/>
        <end position="175"/>
    </location>
</feature>
<feature type="transmembrane region" description="Helical" evidence="1">
    <location>
        <begin position="559"/>
        <end position="575"/>
    </location>
</feature>
<keyword evidence="1" id="KW-1133">Transmembrane helix</keyword>
<accession>A0A955J1Z9</accession>
<dbReference type="Gene3D" id="3.90.550.10">
    <property type="entry name" value="Spore Coat Polysaccharide Biosynthesis Protein SpsA, Chain A"/>
    <property type="match status" value="2"/>
</dbReference>